<dbReference type="OrthoDB" id="3245083at2759"/>
<reference evidence="4" key="1">
    <citation type="submission" date="2020-11" db="EMBL/GenBank/DDBJ databases">
        <authorList>
            <consortium name="DOE Joint Genome Institute"/>
            <person name="Ahrendt S."/>
            <person name="Riley R."/>
            <person name="Andreopoulos W."/>
            <person name="Labutti K."/>
            <person name="Pangilinan J."/>
            <person name="Ruiz-Duenas F.J."/>
            <person name="Barrasa J.M."/>
            <person name="Sanchez-Garcia M."/>
            <person name="Camarero S."/>
            <person name="Miyauchi S."/>
            <person name="Serrano A."/>
            <person name="Linde D."/>
            <person name="Babiker R."/>
            <person name="Drula E."/>
            <person name="Ayuso-Fernandez I."/>
            <person name="Pacheco R."/>
            <person name="Padilla G."/>
            <person name="Ferreira P."/>
            <person name="Barriuso J."/>
            <person name="Kellner H."/>
            <person name="Castanera R."/>
            <person name="Alfaro M."/>
            <person name="Ramirez L."/>
            <person name="Pisabarro A.G."/>
            <person name="Kuo A."/>
            <person name="Tritt A."/>
            <person name="Lipzen A."/>
            <person name="He G."/>
            <person name="Yan M."/>
            <person name="Ng V."/>
            <person name="Cullen D."/>
            <person name="Martin F."/>
            <person name="Rosso M.-N."/>
            <person name="Henrissat B."/>
            <person name="Hibbett D."/>
            <person name="Martinez A.T."/>
            <person name="Grigoriev I.V."/>
        </authorList>
    </citation>
    <scope>NUCLEOTIDE SEQUENCE</scope>
    <source>
        <strain evidence="4">CBS 247.69</strain>
    </source>
</reference>
<evidence type="ECO:0000256" key="3">
    <source>
        <dbReference type="SAM" id="SignalP"/>
    </source>
</evidence>
<dbReference type="Proteomes" id="UP000807353">
    <property type="component" value="Unassembled WGS sequence"/>
</dbReference>
<protein>
    <submittedName>
        <fullName evidence="4">Uncharacterized protein</fullName>
    </submittedName>
</protein>
<feature type="signal peptide" evidence="3">
    <location>
        <begin position="1"/>
        <end position="18"/>
    </location>
</feature>
<keyword evidence="5" id="KW-1185">Reference proteome</keyword>
<dbReference type="AlphaFoldDB" id="A0A9P6CI60"/>
<feature type="compositionally biased region" description="Polar residues" evidence="1">
    <location>
        <begin position="153"/>
        <end position="165"/>
    </location>
</feature>
<feature type="transmembrane region" description="Helical" evidence="2">
    <location>
        <begin position="233"/>
        <end position="254"/>
    </location>
</feature>
<feature type="region of interest" description="Disordered" evidence="1">
    <location>
        <begin position="149"/>
        <end position="219"/>
    </location>
</feature>
<proteinExistence type="predicted"/>
<feature type="chain" id="PRO_5040496339" evidence="3">
    <location>
        <begin position="19"/>
        <end position="412"/>
    </location>
</feature>
<gene>
    <name evidence="4" type="ORF">BDZ94DRAFT_94857</name>
</gene>
<keyword evidence="2" id="KW-0812">Transmembrane</keyword>
<keyword evidence="2" id="KW-1133">Transmembrane helix</keyword>
<evidence type="ECO:0000313" key="4">
    <source>
        <dbReference type="EMBL" id="KAF9466972.1"/>
    </source>
</evidence>
<evidence type="ECO:0000313" key="5">
    <source>
        <dbReference type="Proteomes" id="UP000807353"/>
    </source>
</evidence>
<organism evidence="4 5">
    <name type="scientific">Collybia nuda</name>
    <dbReference type="NCBI Taxonomy" id="64659"/>
    <lineage>
        <taxon>Eukaryota</taxon>
        <taxon>Fungi</taxon>
        <taxon>Dikarya</taxon>
        <taxon>Basidiomycota</taxon>
        <taxon>Agaricomycotina</taxon>
        <taxon>Agaricomycetes</taxon>
        <taxon>Agaricomycetidae</taxon>
        <taxon>Agaricales</taxon>
        <taxon>Tricholomatineae</taxon>
        <taxon>Clitocybaceae</taxon>
        <taxon>Collybia</taxon>
    </lineage>
</organism>
<feature type="region of interest" description="Disordered" evidence="1">
    <location>
        <begin position="386"/>
        <end position="412"/>
    </location>
</feature>
<evidence type="ECO:0000256" key="2">
    <source>
        <dbReference type="SAM" id="Phobius"/>
    </source>
</evidence>
<name>A0A9P6CI60_9AGAR</name>
<keyword evidence="3" id="KW-0732">Signal</keyword>
<accession>A0A9P6CI60</accession>
<evidence type="ECO:0000256" key="1">
    <source>
        <dbReference type="SAM" id="MobiDB-lite"/>
    </source>
</evidence>
<sequence>MNWSLALLVIFFTKKAQSKRKSVDWVRPKDLDSYSPGDSIIGEWNTESPILSPSFRLCRSSSNDMETIRPGIPASPENSGDCGSAIWPPVTQSATSYSISLVAPKTRPQGKYILRMEDKFGSQYDSANFSLIPSTSFVATIGDLPVTDLPQAPLSTRPTKGNTTQSDDKISPTMGLVPGVPRPSVNNSSSPSPNGSAPGSLLHIPLSAGGSATPSTTSSVPNLLVARRTVATAAYVIPLAVFAAILFVAGGLAIRQRFKLQEEHRKDAMKLSVSRQSSHESVRDIEHGLITLAKEDSMHSVQAPVPLFMPAEAHIMPKCSIPKPLSVPQHLTPPSRAPTKLSRPPSTRSILSSGFHLPLITTSSTGFFDGHDGVTHSVISGYFEPSPPVSPSQLPSVPKKLHLRDRTMTQRN</sequence>
<keyword evidence="2" id="KW-0472">Membrane</keyword>
<feature type="compositionally biased region" description="Low complexity" evidence="1">
    <location>
        <begin position="207"/>
        <end position="219"/>
    </location>
</feature>
<comment type="caution">
    <text evidence="4">The sequence shown here is derived from an EMBL/GenBank/DDBJ whole genome shotgun (WGS) entry which is preliminary data.</text>
</comment>
<feature type="region of interest" description="Disordered" evidence="1">
    <location>
        <begin position="329"/>
        <end position="348"/>
    </location>
</feature>
<dbReference type="EMBL" id="MU150239">
    <property type="protein sequence ID" value="KAF9466972.1"/>
    <property type="molecule type" value="Genomic_DNA"/>
</dbReference>
<feature type="compositionally biased region" description="Low complexity" evidence="1">
    <location>
        <begin position="177"/>
        <end position="200"/>
    </location>
</feature>